<accession>A0A654FBA6</accession>
<organism evidence="2 3">
    <name type="scientific">Arabidopsis thaliana</name>
    <name type="common">Mouse-ear cress</name>
    <dbReference type="NCBI Taxonomy" id="3702"/>
    <lineage>
        <taxon>Eukaryota</taxon>
        <taxon>Viridiplantae</taxon>
        <taxon>Streptophyta</taxon>
        <taxon>Embryophyta</taxon>
        <taxon>Tracheophyta</taxon>
        <taxon>Spermatophyta</taxon>
        <taxon>Magnoliopsida</taxon>
        <taxon>eudicotyledons</taxon>
        <taxon>Gunneridae</taxon>
        <taxon>Pentapetalae</taxon>
        <taxon>rosids</taxon>
        <taxon>malvids</taxon>
        <taxon>Brassicales</taxon>
        <taxon>Brassicaceae</taxon>
        <taxon>Camelineae</taxon>
        <taxon>Arabidopsis</taxon>
    </lineage>
</organism>
<protein>
    <recommendedName>
        <fullName evidence="4">ECA1-like gametogenesis related family protein</fullName>
    </recommendedName>
</protein>
<evidence type="ECO:0000256" key="1">
    <source>
        <dbReference type="SAM" id="SignalP"/>
    </source>
</evidence>
<reference evidence="2 3" key="1">
    <citation type="submission" date="2019-11" db="EMBL/GenBank/DDBJ databases">
        <authorList>
            <person name="Jiao W.-B."/>
            <person name="Schneeberger K."/>
        </authorList>
    </citation>
    <scope>NUCLEOTIDE SEQUENCE [LARGE SCALE GENOMIC DNA]</scope>
    <source>
        <strain evidence="3">cv. An-1</strain>
    </source>
</reference>
<dbReference type="EMBL" id="CACRSJ010000106">
    <property type="protein sequence ID" value="VYS58799.1"/>
    <property type="molecule type" value="Genomic_DNA"/>
</dbReference>
<evidence type="ECO:0000313" key="2">
    <source>
        <dbReference type="EMBL" id="VYS58799.1"/>
    </source>
</evidence>
<feature type="signal peptide" evidence="1">
    <location>
        <begin position="1"/>
        <end position="26"/>
    </location>
</feature>
<dbReference type="AlphaFoldDB" id="A0A654FBA6"/>
<evidence type="ECO:0008006" key="4">
    <source>
        <dbReference type="Google" id="ProtNLM"/>
    </source>
</evidence>
<gene>
    <name evidence="2" type="ORF">AN1_LOCUS14244</name>
</gene>
<feature type="chain" id="PRO_5024870642" description="ECA1-like gametogenesis related family protein" evidence="1">
    <location>
        <begin position="27"/>
        <end position="105"/>
    </location>
</feature>
<name>A0A654FBA6_ARATH</name>
<dbReference type="ExpressionAtlas" id="A0A654FBA6">
    <property type="expression patterns" value="baseline"/>
</dbReference>
<dbReference type="Proteomes" id="UP000426265">
    <property type="component" value="Unassembled WGS sequence"/>
</dbReference>
<proteinExistence type="predicted"/>
<sequence>MKPKQTKVMFFLLVLISALILQQSKAQKNYCSRTNIDYIPGCFHALQLAYNKDYSRLTRNCCRAVFSLPTTCALLVYPGKTYPITTFRLICIYSDPPPAMSPLIL</sequence>
<keyword evidence="1" id="KW-0732">Signal</keyword>
<evidence type="ECO:0000313" key="3">
    <source>
        <dbReference type="Proteomes" id="UP000426265"/>
    </source>
</evidence>